<evidence type="ECO:0000259" key="2">
    <source>
        <dbReference type="Pfam" id="PF00174"/>
    </source>
</evidence>
<dbReference type="InterPro" id="IPR000572">
    <property type="entry name" value="OxRdtase_Mopterin-bd_dom"/>
</dbReference>
<organism evidence="3 4">
    <name type="scientific">Aliidongia dinghuensis</name>
    <dbReference type="NCBI Taxonomy" id="1867774"/>
    <lineage>
        <taxon>Bacteria</taxon>
        <taxon>Pseudomonadati</taxon>
        <taxon>Pseudomonadota</taxon>
        <taxon>Alphaproteobacteria</taxon>
        <taxon>Rhodospirillales</taxon>
        <taxon>Dongiaceae</taxon>
        <taxon>Aliidongia</taxon>
    </lineage>
</organism>
<reference evidence="3" key="1">
    <citation type="journal article" date="2014" name="Int. J. Syst. Evol. Microbiol.">
        <title>Complete genome sequence of Corynebacterium casei LMG S-19264T (=DSM 44701T), isolated from a smear-ripened cheese.</title>
        <authorList>
            <consortium name="US DOE Joint Genome Institute (JGI-PGF)"/>
            <person name="Walter F."/>
            <person name="Albersmeier A."/>
            <person name="Kalinowski J."/>
            <person name="Ruckert C."/>
        </authorList>
    </citation>
    <scope>NUCLEOTIDE SEQUENCE</scope>
    <source>
        <strain evidence="3">CGMCC 1.15725</strain>
    </source>
</reference>
<evidence type="ECO:0000256" key="1">
    <source>
        <dbReference type="SAM" id="SignalP"/>
    </source>
</evidence>
<comment type="caution">
    <text evidence="3">The sequence shown here is derived from an EMBL/GenBank/DDBJ whole genome shotgun (WGS) entry which is preliminary data.</text>
</comment>
<dbReference type="InterPro" id="IPR036374">
    <property type="entry name" value="OxRdtase_Mopterin-bd_sf"/>
</dbReference>
<dbReference type="EMBL" id="BMJQ01000027">
    <property type="protein sequence ID" value="GGF48282.1"/>
    <property type="molecule type" value="Genomic_DNA"/>
</dbReference>
<accession>A0A8J2Z1Z4</accession>
<keyword evidence="4" id="KW-1185">Reference proteome</keyword>
<dbReference type="AlphaFoldDB" id="A0A8J2Z1Z4"/>
<feature type="signal peptide" evidence="1">
    <location>
        <begin position="1"/>
        <end position="21"/>
    </location>
</feature>
<dbReference type="RefSeq" id="WP_189052213.1">
    <property type="nucleotide sequence ID" value="NZ_BMJQ01000027.1"/>
</dbReference>
<gene>
    <name evidence="3" type="ORF">GCM10011611_63370</name>
</gene>
<dbReference type="Gene3D" id="3.90.420.10">
    <property type="entry name" value="Oxidoreductase, molybdopterin-binding domain"/>
    <property type="match status" value="1"/>
</dbReference>
<reference evidence="3" key="2">
    <citation type="submission" date="2020-09" db="EMBL/GenBank/DDBJ databases">
        <authorList>
            <person name="Sun Q."/>
            <person name="Zhou Y."/>
        </authorList>
    </citation>
    <scope>NUCLEOTIDE SEQUENCE</scope>
    <source>
        <strain evidence="3">CGMCC 1.15725</strain>
    </source>
</reference>
<dbReference type="SUPFAM" id="SSF56524">
    <property type="entry name" value="Oxidoreductase molybdopterin-binding domain"/>
    <property type="match status" value="1"/>
</dbReference>
<dbReference type="Pfam" id="PF00174">
    <property type="entry name" value="Oxidored_molyb"/>
    <property type="match status" value="1"/>
</dbReference>
<evidence type="ECO:0000313" key="3">
    <source>
        <dbReference type="EMBL" id="GGF48282.1"/>
    </source>
</evidence>
<feature type="chain" id="PRO_5035240467" evidence="1">
    <location>
        <begin position="22"/>
        <end position="157"/>
    </location>
</feature>
<keyword evidence="1" id="KW-0732">Signal</keyword>
<protein>
    <submittedName>
        <fullName evidence="3">Molybdopterin-binding oxidoreductase</fullName>
    </submittedName>
</protein>
<feature type="domain" description="Oxidoreductase molybdopterin-binding" evidence="2">
    <location>
        <begin position="22"/>
        <end position="156"/>
    </location>
</feature>
<dbReference type="Proteomes" id="UP000646365">
    <property type="component" value="Unassembled WGS sequence"/>
</dbReference>
<name>A0A8J2Z1Z4_9PROT</name>
<sequence>MRVLLAGVVAALALAAPSAWADVAVTGAVTKPLALTPAALAAEPLVSLHVAFATSHGDEAADYAGVPLWTVLQRAGLVDGQAKGAHLRHGILVTGADGYGVLLAIGELDPEFAGKQVILAVKRDGQPLAGDEGVRLVVPGDKRGGRSVRHVVKIEVE</sequence>
<proteinExistence type="predicted"/>
<evidence type="ECO:0000313" key="4">
    <source>
        <dbReference type="Proteomes" id="UP000646365"/>
    </source>
</evidence>